<dbReference type="SUPFAM" id="SSF52540">
    <property type="entry name" value="P-loop containing nucleoside triphosphate hydrolases"/>
    <property type="match status" value="1"/>
</dbReference>
<keyword evidence="3" id="KW-0347">Helicase</keyword>
<dbReference type="WBParaSite" id="HPBE_0000693001-mRNA-1">
    <property type="protein sequence ID" value="HPBE_0000693001-mRNA-1"/>
    <property type="gene ID" value="HPBE_0000693001"/>
</dbReference>
<dbReference type="GO" id="GO:0005524">
    <property type="term" value="F:ATP binding"/>
    <property type="evidence" value="ECO:0007669"/>
    <property type="project" value="UniProtKB-KW"/>
</dbReference>
<keyword evidence="1" id="KW-0547">Nucleotide-binding</keyword>
<reference evidence="6 7" key="1">
    <citation type="submission" date="2018-11" db="EMBL/GenBank/DDBJ databases">
        <authorList>
            <consortium name="Pathogen Informatics"/>
        </authorList>
    </citation>
    <scope>NUCLEOTIDE SEQUENCE [LARGE SCALE GENOMIC DNA]</scope>
</reference>
<feature type="domain" description="DNA2/NAM7 helicase helicase" evidence="5">
    <location>
        <begin position="249"/>
        <end position="475"/>
    </location>
</feature>
<protein>
    <submittedName>
        <fullName evidence="8">AAA_12 domain-containing protein</fullName>
    </submittedName>
</protein>
<dbReference type="InterPro" id="IPR050534">
    <property type="entry name" value="Coronavir_polyprotein_1ab"/>
</dbReference>
<dbReference type="InterPro" id="IPR041677">
    <property type="entry name" value="DNA2/NAM7_AAA_11"/>
</dbReference>
<proteinExistence type="predicted"/>
<organism evidence="7 8">
    <name type="scientific">Heligmosomoides polygyrus</name>
    <name type="common">Parasitic roundworm</name>
    <dbReference type="NCBI Taxonomy" id="6339"/>
    <lineage>
        <taxon>Eukaryota</taxon>
        <taxon>Metazoa</taxon>
        <taxon>Ecdysozoa</taxon>
        <taxon>Nematoda</taxon>
        <taxon>Chromadorea</taxon>
        <taxon>Rhabditida</taxon>
        <taxon>Rhabditina</taxon>
        <taxon>Rhabditomorpha</taxon>
        <taxon>Strongyloidea</taxon>
        <taxon>Heligmosomidae</taxon>
        <taxon>Heligmosomoides</taxon>
    </lineage>
</organism>
<evidence type="ECO:0000256" key="1">
    <source>
        <dbReference type="ARBA" id="ARBA00022741"/>
    </source>
</evidence>
<dbReference type="Pfam" id="PF13086">
    <property type="entry name" value="AAA_11"/>
    <property type="match status" value="1"/>
</dbReference>
<evidence type="ECO:0000313" key="6">
    <source>
        <dbReference type="EMBL" id="VDO70260.1"/>
    </source>
</evidence>
<dbReference type="GO" id="GO:0016787">
    <property type="term" value="F:hydrolase activity"/>
    <property type="evidence" value="ECO:0007669"/>
    <property type="project" value="UniProtKB-KW"/>
</dbReference>
<evidence type="ECO:0000313" key="7">
    <source>
        <dbReference type="Proteomes" id="UP000050761"/>
    </source>
</evidence>
<evidence type="ECO:0000313" key="8">
    <source>
        <dbReference type="WBParaSite" id="HPBE_0000693001-mRNA-1"/>
    </source>
</evidence>
<dbReference type="PANTHER" id="PTHR43788:SF16">
    <property type="entry name" value="HELICASE WITH ZINC FINGER 2"/>
    <property type="match status" value="1"/>
</dbReference>
<evidence type="ECO:0000259" key="5">
    <source>
        <dbReference type="Pfam" id="PF13086"/>
    </source>
</evidence>
<evidence type="ECO:0000256" key="2">
    <source>
        <dbReference type="ARBA" id="ARBA00022801"/>
    </source>
</evidence>
<sequence length="556" mass="61919">MRLEHAVAFRTASQNVIDDLLAGRYQHVENTRKRSAEGAMPSVVYPLPRSSFPVLYQVVHRGHGQGVILEAKDFFIPGPDRRELQFLVLDQYSTNVKLNTRGFDKDVVSVKDFIWVYSVEPTMAALSDPQGTLQKARVAKATSLDNRVPYFFRVSEFVFVTPSSFPRQILGIVLSSIDRGHGVRAFRIAFESAPEAVNVSVNVCNFGTRPFEVDEVVLAFSRENVSCAMRFSEPPVSIEAQNFLCLQARSFLPACPDEGLLPLKAAYGTGKTVVGALIAARVARVDKTHRVIATSTTNTAVAQFTDTIMKLDDFRDLTLLRYVSDTALTEGAPTTRLPTNYAHVLTDDEMALCETFSRGRELIERLLFHPDDALFLSQDEREEYRLAEKEVSRIATKVIAIMFRVRTPAIICLTTSALLNATNSGGIFNGLLSEFTTIIGDEASQIPEPAMVAIATRVPDARHVYIGDVHQLEPHIRCSRTSTPAKFGALGVMDLLVQRRIPMAPLTTTFRSYPELNAMPNRLFYENTLISGTTADNRLLFLDNARCRNRKLPFCS</sequence>
<dbReference type="AlphaFoldDB" id="A0A183FJ01"/>
<dbReference type="OrthoDB" id="5870259at2759"/>
<dbReference type="Proteomes" id="UP000050761">
    <property type="component" value="Unassembled WGS sequence"/>
</dbReference>
<dbReference type="PANTHER" id="PTHR43788">
    <property type="entry name" value="DNA2/NAM7 HELICASE FAMILY MEMBER"/>
    <property type="match status" value="1"/>
</dbReference>
<dbReference type="EMBL" id="UZAH01025771">
    <property type="protein sequence ID" value="VDO70260.1"/>
    <property type="molecule type" value="Genomic_DNA"/>
</dbReference>
<accession>A0A3P7X8D4</accession>
<keyword evidence="7" id="KW-1185">Reference proteome</keyword>
<keyword evidence="4" id="KW-0067">ATP-binding</keyword>
<evidence type="ECO:0000256" key="4">
    <source>
        <dbReference type="ARBA" id="ARBA00022840"/>
    </source>
</evidence>
<dbReference type="InterPro" id="IPR027417">
    <property type="entry name" value="P-loop_NTPase"/>
</dbReference>
<gene>
    <name evidence="6" type="ORF">HPBE_LOCUS6931</name>
</gene>
<name>A0A183FJ01_HELPZ</name>
<dbReference type="GO" id="GO:0043139">
    <property type="term" value="F:5'-3' DNA helicase activity"/>
    <property type="evidence" value="ECO:0007669"/>
    <property type="project" value="TreeGrafter"/>
</dbReference>
<reference evidence="8" key="2">
    <citation type="submission" date="2019-09" db="UniProtKB">
        <authorList>
            <consortium name="WormBaseParasite"/>
        </authorList>
    </citation>
    <scope>IDENTIFICATION</scope>
</reference>
<accession>A0A183FJ01</accession>
<keyword evidence="2" id="KW-0378">Hydrolase</keyword>
<dbReference type="Gene3D" id="3.40.50.300">
    <property type="entry name" value="P-loop containing nucleotide triphosphate hydrolases"/>
    <property type="match status" value="1"/>
</dbReference>
<evidence type="ECO:0000256" key="3">
    <source>
        <dbReference type="ARBA" id="ARBA00022806"/>
    </source>
</evidence>